<organism evidence="5 6">
    <name type="scientific">Trichinella spiralis</name>
    <name type="common">Trichina worm</name>
    <dbReference type="NCBI Taxonomy" id="6334"/>
    <lineage>
        <taxon>Eukaryota</taxon>
        <taxon>Metazoa</taxon>
        <taxon>Ecdysozoa</taxon>
        <taxon>Nematoda</taxon>
        <taxon>Enoplea</taxon>
        <taxon>Dorylaimia</taxon>
        <taxon>Trichinellida</taxon>
        <taxon>Trichinellidae</taxon>
        <taxon>Trichinella</taxon>
    </lineage>
</organism>
<dbReference type="SUPFAM" id="SSF48726">
    <property type="entry name" value="Immunoglobulin"/>
    <property type="match status" value="3"/>
</dbReference>
<dbReference type="FunFam" id="2.60.40.10:FF:000032">
    <property type="entry name" value="palladin isoform X1"/>
    <property type="match status" value="1"/>
</dbReference>
<feature type="domain" description="Ig-like" evidence="4">
    <location>
        <begin position="87"/>
        <end position="179"/>
    </location>
</feature>
<dbReference type="GO" id="GO:0098609">
    <property type="term" value="P:cell-cell adhesion"/>
    <property type="evidence" value="ECO:0007669"/>
    <property type="project" value="TreeGrafter"/>
</dbReference>
<dbReference type="Gene3D" id="2.60.40.10">
    <property type="entry name" value="Immunoglobulins"/>
    <property type="match status" value="3"/>
</dbReference>
<comment type="caution">
    <text evidence="5">The sequence shown here is derived from an EMBL/GenBank/DDBJ whole genome shotgun (WGS) entry which is preliminary data.</text>
</comment>
<evidence type="ECO:0000259" key="4">
    <source>
        <dbReference type="PROSITE" id="PS50835"/>
    </source>
</evidence>
<gene>
    <name evidence="5" type="primary">dim-1</name>
    <name evidence="5" type="ORF">T01_15547</name>
</gene>
<keyword evidence="1" id="KW-0677">Repeat</keyword>
<keyword evidence="3" id="KW-0393">Immunoglobulin domain</keyword>
<dbReference type="InterPro" id="IPR013098">
    <property type="entry name" value="Ig_I-set"/>
</dbReference>
<name>A0A0V1BTZ3_TRISP</name>
<sequence length="796" mass="89239">LIVQINKGDTGHQGYDQLKRNQSEHSEKIPISKLDCFIHFMYRYIDNESKLLSSIEFNVQSESDWLIIILTLAANVSLEKQLGTQLPKRKPVAKQNEDGSIQLECITEASPKPEIRWFFDQKEIAPEGRYSMNAEERGNDVYLASLLIRELEDVDAGAYRCVITNSLGRGHANFNLKLTGFSAPTFVEKPQISSKDDGQTLVMEFRCKSKTPPEAQWSKDDVVLSASDRMQIFFNPEAELIYHCVLEIKNPSKEKDAGQFICTVNNASGKLTATFTVKFEVPPGAPVFTRKPQIMQKTLDNGDGAIIFDIGFMAEHEPSVQWYNPKEKKMKEGNRISFVLQQEEEPMHYTAQLELRNYKTKDSGKYQCSIKNKAGEANVELTLNIDGPADDGVADDSAEAACHLACSIVCQLNSFPPFKYSPNNDLSKSQRNNHADSIHCLLFPKLTECYEKSVQSLKSWKSKIKNSKFNGMKNILVRKSRSSGFQQYITSDNVKLRKLADYCAKYNIQNQQLCQDATTEVLTDPDVRKFCSAYRVICEQNSIGPSSWALQQPTWKTKSYQNVAFNPNVKDFCNTFRLVAIRNCNGNEQGKFIELCSLYRQRCPYLAPSVEWPPWPRTANNSVLVQQLCEKYRFVYKANCPGYEVQQLRPYCNTYRVYCLGECPKMIIDGSVSVARNIWGVGGIPFYPFNPEGLVAGGMKTNVGFGDWGGSWLQSRGVTDFYHETIGAEGNWHAGSFGYRRSIGVPLAGVNVATGVGVGLGGVGLLGNLFSSSGKSITQFSSDLLRAGLIQHMPVV</sequence>
<keyword evidence="2" id="KW-1015">Disulfide bond</keyword>
<keyword evidence="6" id="KW-1185">Reference proteome</keyword>
<dbReference type="InterPro" id="IPR007110">
    <property type="entry name" value="Ig-like_dom"/>
</dbReference>
<evidence type="ECO:0000256" key="1">
    <source>
        <dbReference type="ARBA" id="ARBA00022737"/>
    </source>
</evidence>
<proteinExistence type="predicted"/>
<dbReference type="Proteomes" id="UP000054776">
    <property type="component" value="Unassembled WGS sequence"/>
</dbReference>
<feature type="domain" description="Ig-like" evidence="4">
    <location>
        <begin position="286"/>
        <end position="384"/>
    </location>
</feature>
<feature type="domain" description="Ig-like" evidence="4">
    <location>
        <begin position="184"/>
        <end position="278"/>
    </location>
</feature>
<dbReference type="SMART" id="SM00409">
    <property type="entry name" value="IG"/>
    <property type="match status" value="3"/>
</dbReference>
<dbReference type="InterPro" id="IPR013783">
    <property type="entry name" value="Ig-like_fold"/>
</dbReference>
<dbReference type="STRING" id="6334.A0A0V1BTZ3"/>
<reference evidence="5 6" key="1">
    <citation type="submission" date="2015-01" db="EMBL/GenBank/DDBJ databases">
        <title>Evolution of Trichinella species and genotypes.</title>
        <authorList>
            <person name="Korhonen P.K."/>
            <person name="Edoardo P."/>
            <person name="Giuseppe L.R."/>
            <person name="Gasser R.B."/>
        </authorList>
    </citation>
    <scope>NUCLEOTIDE SEQUENCE [LARGE SCALE GENOMIC DNA]</scope>
    <source>
        <strain evidence="5">ISS3</strain>
    </source>
</reference>
<evidence type="ECO:0000313" key="6">
    <source>
        <dbReference type="Proteomes" id="UP000054776"/>
    </source>
</evidence>
<dbReference type="PANTHER" id="PTHR44170:SF54">
    <property type="entry name" value="FI24025P1"/>
    <property type="match status" value="1"/>
</dbReference>
<dbReference type="OrthoDB" id="504170at2759"/>
<dbReference type="InterPro" id="IPR003599">
    <property type="entry name" value="Ig_sub"/>
</dbReference>
<evidence type="ECO:0000256" key="3">
    <source>
        <dbReference type="ARBA" id="ARBA00023319"/>
    </source>
</evidence>
<dbReference type="InParanoid" id="A0A0V1BTZ3"/>
<dbReference type="PROSITE" id="PS50835">
    <property type="entry name" value="IG_LIKE"/>
    <property type="match status" value="3"/>
</dbReference>
<evidence type="ECO:0000256" key="2">
    <source>
        <dbReference type="ARBA" id="ARBA00023157"/>
    </source>
</evidence>
<dbReference type="InterPro" id="IPR036179">
    <property type="entry name" value="Ig-like_dom_sf"/>
</dbReference>
<dbReference type="AlphaFoldDB" id="A0A0V1BTZ3"/>
<feature type="non-terminal residue" evidence="5">
    <location>
        <position position="1"/>
    </location>
</feature>
<dbReference type="SMART" id="SM00408">
    <property type="entry name" value="IGc2"/>
    <property type="match status" value="3"/>
</dbReference>
<protein>
    <submittedName>
        <fullName evidence="5">Disorganized muscle protein 1</fullName>
    </submittedName>
</protein>
<dbReference type="Pfam" id="PF07679">
    <property type="entry name" value="I-set"/>
    <property type="match status" value="3"/>
</dbReference>
<dbReference type="EMBL" id="JYDH01000012">
    <property type="protein sequence ID" value="KRY40422.1"/>
    <property type="molecule type" value="Genomic_DNA"/>
</dbReference>
<dbReference type="InterPro" id="IPR003598">
    <property type="entry name" value="Ig_sub2"/>
</dbReference>
<accession>A0A0V1BTZ3</accession>
<evidence type="ECO:0000313" key="5">
    <source>
        <dbReference type="EMBL" id="KRY40422.1"/>
    </source>
</evidence>
<dbReference type="PANTHER" id="PTHR44170">
    <property type="entry name" value="PROTEIN SIDEKICK"/>
    <property type="match status" value="1"/>
</dbReference>